<protein>
    <submittedName>
        <fullName evidence="2">Raffinose/stachyose/melibiose transport system substrate-binding protein</fullName>
    </submittedName>
</protein>
<dbReference type="PROSITE" id="PS51257">
    <property type="entry name" value="PROKAR_LIPOPROTEIN"/>
    <property type="match status" value="1"/>
</dbReference>
<dbReference type="Proteomes" id="UP000578449">
    <property type="component" value="Unassembled WGS sequence"/>
</dbReference>
<dbReference type="Pfam" id="PF01547">
    <property type="entry name" value="SBP_bac_1"/>
    <property type="match status" value="1"/>
</dbReference>
<dbReference type="InterPro" id="IPR050490">
    <property type="entry name" value="Bact_solute-bd_prot1"/>
</dbReference>
<name>A0A840PFX4_9ACTN</name>
<gene>
    <name evidence="2" type="ORF">HNP84_008232</name>
</gene>
<keyword evidence="3" id="KW-1185">Reference proteome</keyword>
<organism evidence="2 3">
    <name type="scientific">Thermocatellispora tengchongensis</name>
    <dbReference type="NCBI Taxonomy" id="1073253"/>
    <lineage>
        <taxon>Bacteria</taxon>
        <taxon>Bacillati</taxon>
        <taxon>Actinomycetota</taxon>
        <taxon>Actinomycetes</taxon>
        <taxon>Streptosporangiales</taxon>
        <taxon>Streptosporangiaceae</taxon>
        <taxon>Thermocatellispora</taxon>
    </lineage>
</organism>
<dbReference type="InterPro" id="IPR006059">
    <property type="entry name" value="SBP"/>
</dbReference>
<dbReference type="PANTHER" id="PTHR43649:SF12">
    <property type="entry name" value="DIACETYLCHITOBIOSE BINDING PROTEIN DASA"/>
    <property type="match status" value="1"/>
</dbReference>
<dbReference type="SUPFAM" id="SSF53850">
    <property type="entry name" value="Periplasmic binding protein-like II"/>
    <property type="match status" value="1"/>
</dbReference>
<sequence>MQERLTMIQHRKAFRRGVVLALPVAGVLALTACSAAGSGDGDANGFTFTYQTSNNLESPYATLAKEYMKSHPGVTITLNPQPNDRYGQTLRTQLQGGNASDLIQTAPGTGQPHSALTLAQAGFLEPLGKSAASLIPKGSDSLFYIGDKLYAQPVDFTVNGVVYNTTAAAKAGITKFPATTEELVQNCKTLSAKGMSFVALAGGAPPNLIQITQVISATRVYAENPDWNQDRSTGSVTFANTQGWRDTLQTIVDLNKAGCFQAGAQGSGFDAITNGLSRGTALAGFIPGGSAKELMSAAPDQKMVVQAFPPAQGGKTFTLGGSNYSLSVNAASTKKKAIQDFLDWLAQPQNAKRYAEISGAIPVSGLESVDLAGSAYQPVEPLLRSGSYAPLPTTVWPNESVADAISSGVQGLLTGQNTIDQVLAKMDAAWDQ</sequence>
<accession>A0A840PFX4</accession>
<evidence type="ECO:0000313" key="3">
    <source>
        <dbReference type="Proteomes" id="UP000578449"/>
    </source>
</evidence>
<dbReference type="PANTHER" id="PTHR43649">
    <property type="entry name" value="ARABINOSE-BINDING PROTEIN-RELATED"/>
    <property type="match status" value="1"/>
</dbReference>
<dbReference type="RefSeq" id="WP_221337361.1">
    <property type="nucleotide sequence ID" value="NZ_BAABIX010000019.1"/>
</dbReference>
<dbReference type="Gene3D" id="3.40.190.10">
    <property type="entry name" value="Periplasmic binding protein-like II"/>
    <property type="match status" value="2"/>
</dbReference>
<proteinExistence type="predicted"/>
<reference evidence="2 3" key="1">
    <citation type="submission" date="2020-08" db="EMBL/GenBank/DDBJ databases">
        <title>Genomic Encyclopedia of Type Strains, Phase IV (KMG-IV): sequencing the most valuable type-strain genomes for metagenomic binning, comparative biology and taxonomic classification.</title>
        <authorList>
            <person name="Goeker M."/>
        </authorList>
    </citation>
    <scope>NUCLEOTIDE SEQUENCE [LARGE SCALE GENOMIC DNA]</scope>
    <source>
        <strain evidence="2 3">DSM 45615</strain>
    </source>
</reference>
<comment type="caution">
    <text evidence="2">The sequence shown here is derived from an EMBL/GenBank/DDBJ whole genome shotgun (WGS) entry which is preliminary data.</text>
</comment>
<feature type="chain" id="PRO_5032444490" evidence="1">
    <location>
        <begin position="36"/>
        <end position="432"/>
    </location>
</feature>
<keyword evidence="1" id="KW-0732">Signal</keyword>
<evidence type="ECO:0000313" key="2">
    <source>
        <dbReference type="EMBL" id="MBB5138478.1"/>
    </source>
</evidence>
<evidence type="ECO:0000256" key="1">
    <source>
        <dbReference type="SAM" id="SignalP"/>
    </source>
</evidence>
<feature type="signal peptide" evidence="1">
    <location>
        <begin position="1"/>
        <end position="35"/>
    </location>
</feature>
<dbReference type="AlphaFoldDB" id="A0A840PFX4"/>
<dbReference type="EMBL" id="JACHGN010000023">
    <property type="protein sequence ID" value="MBB5138478.1"/>
    <property type="molecule type" value="Genomic_DNA"/>
</dbReference>